<evidence type="ECO:0000313" key="2">
    <source>
        <dbReference type="Proteomes" id="UP000035740"/>
    </source>
</evidence>
<dbReference type="Proteomes" id="UP000035740">
    <property type="component" value="Unassembled WGS sequence"/>
</dbReference>
<sequence>GMWGVYAPTLRQKIGDISSSINNYIQSKGPDFKKFHDQWWLEKFVYPQIEDDVIEHDAWKAIKSSNRSTPFPLPRDYHGDYVGHILDPAASYNIDHVTALWPEYRKNGQNNFPQGEVPVEYKIEPECIYG</sequence>
<proteinExistence type="predicted"/>
<protein>
    <submittedName>
        <fullName evidence="1">Uncharacterized protein</fullName>
    </submittedName>
</protein>
<keyword evidence="2" id="KW-1185">Reference proteome</keyword>
<reference evidence="1 2" key="1">
    <citation type="journal article" date="2014" name="Nature">
        <title>The genome of the recently domesticated crop plant sugar beet (Beta vulgaris).</title>
        <authorList>
            <person name="Dohm J.C."/>
            <person name="Minoche A.E."/>
            <person name="Holtgrawe D."/>
            <person name="Capella-Gutierrez S."/>
            <person name="Zakrzewski F."/>
            <person name="Tafer H."/>
            <person name="Rupp O."/>
            <person name="Sorensen T.R."/>
            <person name="Stracke R."/>
            <person name="Reinhardt R."/>
            <person name="Goesmann A."/>
            <person name="Kraft T."/>
            <person name="Schulz B."/>
            <person name="Stadler P.F."/>
            <person name="Schmidt T."/>
            <person name="Gabaldon T."/>
            <person name="Lehrach H."/>
            <person name="Weisshaar B."/>
            <person name="Himmelbauer H."/>
        </authorList>
    </citation>
    <scope>NUCLEOTIDE SEQUENCE [LARGE SCALE GENOMIC DNA]</scope>
    <source>
        <tissue evidence="1">Taproot</tissue>
    </source>
</reference>
<organism evidence="1 2">
    <name type="scientific">Beta vulgaris subsp. vulgaris</name>
    <name type="common">Beet</name>
    <dbReference type="NCBI Taxonomy" id="3555"/>
    <lineage>
        <taxon>Eukaryota</taxon>
        <taxon>Viridiplantae</taxon>
        <taxon>Streptophyta</taxon>
        <taxon>Embryophyta</taxon>
        <taxon>Tracheophyta</taxon>
        <taxon>Spermatophyta</taxon>
        <taxon>Magnoliopsida</taxon>
        <taxon>eudicotyledons</taxon>
        <taxon>Gunneridae</taxon>
        <taxon>Pentapetalae</taxon>
        <taxon>Caryophyllales</taxon>
        <taxon>Chenopodiaceae</taxon>
        <taxon>Betoideae</taxon>
        <taxon>Beta</taxon>
    </lineage>
</organism>
<dbReference type="EMBL" id="KQ117795">
    <property type="protein sequence ID" value="KMS64953.1"/>
    <property type="molecule type" value="Genomic_DNA"/>
</dbReference>
<evidence type="ECO:0000313" key="1">
    <source>
        <dbReference type="EMBL" id="KMS64953.1"/>
    </source>
</evidence>
<accession>A0A0J7YP92</accession>
<gene>
    <name evidence="1" type="ORF">BVRB_040940</name>
</gene>
<dbReference type="Gramene" id="KMS64953">
    <property type="protein sequence ID" value="KMS64953"/>
    <property type="gene ID" value="BVRB_040940"/>
</dbReference>
<feature type="non-terminal residue" evidence="1">
    <location>
        <position position="1"/>
    </location>
</feature>
<dbReference type="AlphaFoldDB" id="A0A0J7YP92"/>
<name>A0A0J7YP92_BETVV</name>